<reference evidence="4 5" key="1">
    <citation type="submission" date="2020-10" db="EMBL/GenBank/DDBJ databases">
        <authorList>
            <person name="Klimov P.B."/>
            <person name="Dyachkov S.M."/>
            <person name="Chetverikov P.E."/>
        </authorList>
    </citation>
    <scope>NUCLEOTIDE SEQUENCE [LARGE SCALE GENOMIC DNA]</scope>
    <source>
        <strain evidence="4">BMOC 18-1129-001#AD2665</strain>
        <tissue evidence="4">Entire mites</tissue>
    </source>
</reference>
<feature type="chain" id="PRO_5045948115" evidence="2">
    <location>
        <begin position="19"/>
        <end position="340"/>
    </location>
</feature>
<keyword evidence="5" id="KW-1185">Reference proteome</keyword>
<dbReference type="InterPro" id="IPR001199">
    <property type="entry name" value="Cyt_B5-like_heme/steroid-bd"/>
</dbReference>
<sequence length="340" mass="38005">MGLIKASIFVLLIAVAAPLAFRTFAPDLLKAQLNAYVSQHKTVDQVIKKASDYFDLTFDYANVQVAKDLIDNVKRKVDDLIQSQLQSHQKDSKAAKESPQAKQRMVTCQGEPQGILLMTKDELAKFDGSAGSKGLYLAFMGSIYDVSKNKKHYQPGGDYAFFSAKDATRAFLTGVFEPQELNDNLKGVADEQLSDVDHWLKFYKDEYPFVGRVVGNFYDNKGCPSNVLEKVLKVVSGVNHASNEIEEFNFPECNSEWNSDTKKSRVWCSKMSGGIERDWVGVPRKLYTPDSKSFRCVCVRNFGPSSSATDDTGANNGDLEHPRLKQYKDCDPKANECQTN</sequence>
<comment type="caution">
    <text evidence="4">The sequence shown here is derived from an EMBL/GenBank/DDBJ whole genome shotgun (WGS) entry which is preliminary data.</text>
</comment>
<organism evidence="4 5">
    <name type="scientific">Fragariocoptes setiger</name>
    <dbReference type="NCBI Taxonomy" id="1670756"/>
    <lineage>
        <taxon>Eukaryota</taxon>
        <taxon>Metazoa</taxon>
        <taxon>Ecdysozoa</taxon>
        <taxon>Arthropoda</taxon>
        <taxon>Chelicerata</taxon>
        <taxon>Arachnida</taxon>
        <taxon>Acari</taxon>
        <taxon>Acariformes</taxon>
        <taxon>Trombidiformes</taxon>
        <taxon>Prostigmata</taxon>
        <taxon>Eupodina</taxon>
        <taxon>Eriophyoidea</taxon>
        <taxon>Phytoptidae</taxon>
        <taxon>Fragariocoptes</taxon>
    </lineage>
</organism>
<name>A0ABQ7S964_9ACAR</name>
<dbReference type="InterPro" id="IPR036400">
    <property type="entry name" value="Cyt_B5-like_heme/steroid_sf"/>
</dbReference>
<dbReference type="PANTHER" id="PTHR10281">
    <property type="entry name" value="MEMBRANE-ASSOCIATED PROGESTERONE RECEPTOR COMPONENT-RELATED"/>
    <property type="match status" value="1"/>
</dbReference>
<dbReference type="Pfam" id="PF00173">
    <property type="entry name" value="Cyt-b5"/>
    <property type="match status" value="1"/>
</dbReference>
<keyword evidence="2" id="KW-0732">Signal</keyword>
<dbReference type="EMBL" id="JAIFTH010000283">
    <property type="protein sequence ID" value="KAG9509936.1"/>
    <property type="molecule type" value="Genomic_DNA"/>
</dbReference>
<dbReference type="Gene3D" id="3.10.120.10">
    <property type="entry name" value="Cytochrome b5-like heme/steroid binding domain"/>
    <property type="match status" value="1"/>
</dbReference>
<evidence type="ECO:0000313" key="4">
    <source>
        <dbReference type="EMBL" id="KAG9509936.1"/>
    </source>
</evidence>
<comment type="similarity">
    <text evidence="1">Belongs to the cytochrome b5 family. MAPR subfamily.</text>
</comment>
<protein>
    <submittedName>
        <fullName evidence="4">Neuferricin</fullName>
    </submittedName>
</protein>
<evidence type="ECO:0000313" key="5">
    <source>
        <dbReference type="Proteomes" id="UP000825002"/>
    </source>
</evidence>
<dbReference type="Proteomes" id="UP000825002">
    <property type="component" value="Unassembled WGS sequence"/>
</dbReference>
<dbReference type="SMART" id="SM01117">
    <property type="entry name" value="Cyt-b5"/>
    <property type="match status" value="1"/>
</dbReference>
<accession>A0ABQ7S964</accession>
<evidence type="ECO:0000259" key="3">
    <source>
        <dbReference type="SMART" id="SM01117"/>
    </source>
</evidence>
<feature type="signal peptide" evidence="2">
    <location>
        <begin position="1"/>
        <end position="18"/>
    </location>
</feature>
<evidence type="ECO:0000256" key="2">
    <source>
        <dbReference type="SAM" id="SignalP"/>
    </source>
</evidence>
<feature type="non-terminal residue" evidence="4">
    <location>
        <position position="1"/>
    </location>
</feature>
<feature type="domain" description="Cytochrome b5 heme-binding" evidence="3">
    <location>
        <begin position="118"/>
        <end position="214"/>
    </location>
</feature>
<evidence type="ECO:0000256" key="1">
    <source>
        <dbReference type="ARBA" id="ARBA00038357"/>
    </source>
</evidence>
<dbReference type="PANTHER" id="PTHR10281:SF4">
    <property type="entry name" value="NEUFERRICIN"/>
    <property type="match status" value="1"/>
</dbReference>
<dbReference type="InterPro" id="IPR050577">
    <property type="entry name" value="MAPR/NEUFC/NENF-like"/>
</dbReference>
<gene>
    <name evidence="4" type="primary">cyb5d2</name>
    <name evidence="4" type="ORF">GZH46_01534</name>
</gene>
<dbReference type="SUPFAM" id="SSF55856">
    <property type="entry name" value="Cytochrome b5-like heme/steroid binding domain"/>
    <property type="match status" value="1"/>
</dbReference>
<proteinExistence type="inferred from homology"/>